<evidence type="ECO:0000313" key="3">
    <source>
        <dbReference type="Proteomes" id="UP001501729"/>
    </source>
</evidence>
<evidence type="ECO:0000256" key="1">
    <source>
        <dbReference type="SAM" id="MobiDB-lite"/>
    </source>
</evidence>
<dbReference type="AlphaFoldDB" id="A0AAV3UQI4"/>
<reference evidence="2 3" key="1">
    <citation type="journal article" date="2019" name="Int. J. Syst. Evol. Microbiol.">
        <title>The Global Catalogue of Microorganisms (GCM) 10K type strain sequencing project: providing services to taxonomists for standard genome sequencing and annotation.</title>
        <authorList>
            <consortium name="The Broad Institute Genomics Platform"/>
            <consortium name="The Broad Institute Genome Sequencing Center for Infectious Disease"/>
            <person name="Wu L."/>
            <person name="Ma J."/>
        </authorList>
    </citation>
    <scope>NUCLEOTIDE SEQUENCE [LARGE SCALE GENOMIC DNA]</scope>
    <source>
        <strain evidence="2 3">JCM 17504</strain>
    </source>
</reference>
<feature type="region of interest" description="Disordered" evidence="1">
    <location>
        <begin position="160"/>
        <end position="182"/>
    </location>
</feature>
<sequence length="182" mass="20576">MWPQKPHSNADWVVLEPVDEDYRPVEPGEPSETVLITNLGNRVQPIIRYDLGDSITMYDEHCPCGSAFPVIDVEGRQGDVFHFETTDGRDRPVFPLALSSVVEEVPGVRRTQLIRTAPSTLRVRLEVASDHDETIVWGQVSADLKAFLEDQGITDITLERATESPQRDPRSGKFRHVWSEQI</sequence>
<protein>
    <recommendedName>
        <fullName evidence="4">Phenylacetate-CoA ligase</fullName>
    </recommendedName>
</protein>
<organism evidence="2 3">
    <name type="scientific">Haladaptatus pallidirubidus</name>
    <dbReference type="NCBI Taxonomy" id="1008152"/>
    <lineage>
        <taxon>Archaea</taxon>
        <taxon>Methanobacteriati</taxon>
        <taxon>Methanobacteriota</taxon>
        <taxon>Stenosarchaea group</taxon>
        <taxon>Halobacteria</taxon>
        <taxon>Halobacteriales</taxon>
        <taxon>Haladaptataceae</taxon>
        <taxon>Haladaptatus</taxon>
    </lineage>
</organism>
<keyword evidence="3" id="KW-1185">Reference proteome</keyword>
<evidence type="ECO:0000313" key="2">
    <source>
        <dbReference type="EMBL" id="GAA5063130.1"/>
    </source>
</evidence>
<accession>A0AAV3UQI4</accession>
<evidence type="ECO:0008006" key="4">
    <source>
        <dbReference type="Google" id="ProtNLM"/>
    </source>
</evidence>
<dbReference type="PANTHER" id="PTHR36932:SF1">
    <property type="entry name" value="CAPSULAR POLYSACCHARIDE BIOSYNTHESIS PROTEIN"/>
    <property type="match status" value="1"/>
</dbReference>
<dbReference type="InterPro" id="IPR053158">
    <property type="entry name" value="CapK_Type1_Caps_Biosynth"/>
</dbReference>
<dbReference type="Gene3D" id="3.40.50.12780">
    <property type="entry name" value="N-terminal domain of ligase-like"/>
    <property type="match status" value="1"/>
</dbReference>
<name>A0AAV3UQI4_9EURY</name>
<proteinExistence type="predicted"/>
<dbReference type="PANTHER" id="PTHR36932">
    <property type="entry name" value="CAPSULAR POLYSACCHARIDE BIOSYNTHESIS PROTEIN"/>
    <property type="match status" value="1"/>
</dbReference>
<dbReference type="InterPro" id="IPR042099">
    <property type="entry name" value="ANL_N_sf"/>
</dbReference>
<dbReference type="GeneID" id="68617110"/>
<dbReference type="Proteomes" id="UP001501729">
    <property type="component" value="Unassembled WGS sequence"/>
</dbReference>
<gene>
    <name evidence="2" type="ORF">GCM10025751_51330</name>
</gene>
<dbReference type="RefSeq" id="WP_227778640.1">
    <property type="nucleotide sequence ID" value="NZ_BAABKX010000024.1"/>
</dbReference>
<dbReference type="EMBL" id="BAABKX010000024">
    <property type="protein sequence ID" value="GAA5063130.1"/>
    <property type="molecule type" value="Genomic_DNA"/>
</dbReference>
<feature type="compositionally biased region" description="Basic and acidic residues" evidence="1">
    <location>
        <begin position="160"/>
        <end position="171"/>
    </location>
</feature>
<comment type="caution">
    <text evidence="2">The sequence shown here is derived from an EMBL/GenBank/DDBJ whole genome shotgun (WGS) entry which is preliminary data.</text>
</comment>